<dbReference type="InterPro" id="IPR000424">
    <property type="entry name" value="Primosome_PriB/ssb"/>
</dbReference>
<evidence type="ECO:0000256" key="1">
    <source>
        <dbReference type="ARBA" id="ARBA00023125"/>
    </source>
</evidence>
<reference evidence="2" key="1">
    <citation type="submission" date="2020-05" db="EMBL/GenBank/DDBJ databases">
        <authorList>
            <person name="Chiriac C."/>
            <person name="Salcher M."/>
            <person name="Ghai R."/>
            <person name="Kavagutti S V."/>
        </authorList>
    </citation>
    <scope>NUCLEOTIDE SEQUENCE</scope>
</reference>
<organism evidence="2">
    <name type="scientific">freshwater metagenome</name>
    <dbReference type="NCBI Taxonomy" id="449393"/>
    <lineage>
        <taxon>unclassified sequences</taxon>
        <taxon>metagenomes</taxon>
        <taxon>ecological metagenomes</taxon>
    </lineage>
</organism>
<dbReference type="PROSITE" id="PS50935">
    <property type="entry name" value="SSB"/>
    <property type="match status" value="1"/>
</dbReference>
<name>A0A6J7T6W4_9ZZZZ</name>
<gene>
    <name evidence="2" type="ORF">UFOPK4293_00814</name>
</gene>
<dbReference type="GO" id="GO:0003697">
    <property type="term" value="F:single-stranded DNA binding"/>
    <property type="evidence" value="ECO:0007669"/>
    <property type="project" value="InterPro"/>
</dbReference>
<dbReference type="InterPro" id="IPR012340">
    <property type="entry name" value="NA-bd_OB-fold"/>
</dbReference>
<sequence>MVTTTTTVDTEGVNLVILVGEVTSPPVQRTLQSGEIVSSFDMATHVESGRISVPVALAGECDTTHVGDNVCVVGYVRRRFFRSGAGVTSRTEVMADQVISMRRRANVRKSVSRVIEHLSADLEI</sequence>
<dbReference type="SUPFAM" id="SSF50249">
    <property type="entry name" value="Nucleic acid-binding proteins"/>
    <property type="match status" value="1"/>
</dbReference>
<dbReference type="Gene3D" id="2.40.50.140">
    <property type="entry name" value="Nucleic acid-binding proteins"/>
    <property type="match status" value="1"/>
</dbReference>
<protein>
    <submittedName>
        <fullName evidence="2">Unannotated protein</fullName>
    </submittedName>
</protein>
<proteinExistence type="predicted"/>
<accession>A0A6J7T6W4</accession>
<evidence type="ECO:0000313" key="2">
    <source>
        <dbReference type="EMBL" id="CAB5049504.1"/>
    </source>
</evidence>
<keyword evidence="1" id="KW-0238">DNA-binding</keyword>
<dbReference type="EMBL" id="CAFBQH010000042">
    <property type="protein sequence ID" value="CAB5049504.1"/>
    <property type="molecule type" value="Genomic_DNA"/>
</dbReference>
<dbReference type="AlphaFoldDB" id="A0A6J7T6W4"/>